<evidence type="ECO:0008006" key="7">
    <source>
        <dbReference type="Google" id="ProtNLM"/>
    </source>
</evidence>
<evidence type="ECO:0000256" key="4">
    <source>
        <dbReference type="ARBA" id="ARBA00022729"/>
    </source>
</evidence>
<gene>
    <name evidence="5" type="ORF">GCM10010911_00350</name>
</gene>
<evidence type="ECO:0000256" key="1">
    <source>
        <dbReference type="ARBA" id="ARBA00004196"/>
    </source>
</evidence>
<dbReference type="Gene3D" id="3.40.190.10">
    <property type="entry name" value="Periplasmic binding protein-like II"/>
    <property type="match status" value="1"/>
</dbReference>
<dbReference type="GO" id="GO:0030313">
    <property type="term" value="C:cell envelope"/>
    <property type="evidence" value="ECO:0007669"/>
    <property type="project" value="UniProtKB-SubCell"/>
</dbReference>
<keyword evidence="4" id="KW-0732">Signal</keyword>
<dbReference type="SUPFAM" id="SSF53850">
    <property type="entry name" value="Periplasmic binding protein-like II"/>
    <property type="match status" value="1"/>
</dbReference>
<dbReference type="PANTHER" id="PTHR43649">
    <property type="entry name" value="ARABINOSE-BINDING PROTEIN-RELATED"/>
    <property type="match status" value="1"/>
</dbReference>
<dbReference type="AlphaFoldDB" id="A0A916YI77"/>
<dbReference type="PANTHER" id="PTHR43649:SF31">
    <property type="entry name" value="SN-GLYCEROL-3-PHOSPHATE-BINDING PERIPLASMIC PROTEIN UGPB"/>
    <property type="match status" value="1"/>
</dbReference>
<keyword evidence="6" id="KW-1185">Reference proteome</keyword>
<organism evidence="5 6">
    <name type="scientific">Paenibacillus nasutitermitis</name>
    <dbReference type="NCBI Taxonomy" id="1652958"/>
    <lineage>
        <taxon>Bacteria</taxon>
        <taxon>Bacillati</taxon>
        <taxon>Bacillota</taxon>
        <taxon>Bacilli</taxon>
        <taxon>Bacillales</taxon>
        <taxon>Paenibacillaceae</taxon>
        <taxon>Paenibacillus</taxon>
    </lineage>
</organism>
<dbReference type="InterPro" id="IPR006059">
    <property type="entry name" value="SBP"/>
</dbReference>
<dbReference type="EMBL" id="BMHP01000001">
    <property type="protein sequence ID" value="GGD46790.1"/>
    <property type="molecule type" value="Genomic_DNA"/>
</dbReference>
<reference evidence="5" key="2">
    <citation type="submission" date="2020-09" db="EMBL/GenBank/DDBJ databases">
        <authorList>
            <person name="Sun Q."/>
            <person name="Zhou Y."/>
        </authorList>
    </citation>
    <scope>NUCLEOTIDE SEQUENCE</scope>
    <source>
        <strain evidence="5">CGMCC 1.15178</strain>
    </source>
</reference>
<dbReference type="Proteomes" id="UP000612456">
    <property type="component" value="Unassembled WGS sequence"/>
</dbReference>
<dbReference type="RefSeq" id="WP_229749960.1">
    <property type="nucleotide sequence ID" value="NZ_BMHP01000001.1"/>
</dbReference>
<dbReference type="Pfam" id="PF01547">
    <property type="entry name" value="SBP_bac_1"/>
    <property type="match status" value="1"/>
</dbReference>
<comment type="subcellular location">
    <subcellularLocation>
        <location evidence="1">Cell envelope</location>
    </subcellularLocation>
</comment>
<evidence type="ECO:0000313" key="6">
    <source>
        <dbReference type="Proteomes" id="UP000612456"/>
    </source>
</evidence>
<protein>
    <recommendedName>
        <fullName evidence="7">Multiple sugar transport system substrate-binding protein</fullName>
    </recommendedName>
</protein>
<comment type="similarity">
    <text evidence="2">Belongs to the bacterial solute-binding protein 1 family.</text>
</comment>
<keyword evidence="3" id="KW-0813">Transport</keyword>
<reference evidence="5" key="1">
    <citation type="journal article" date="2014" name="Int. J. Syst. Evol. Microbiol.">
        <title>Complete genome sequence of Corynebacterium casei LMG S-19264T (=DSM 44701T), isolated from a smear-ripened cheese.</title>
        <authorList>
            <consortium name="US DOE Joint Genome Institute (JGI-PGF)"/>
            <person name="Walter F."/>
            <person name="Albersmeier A."/>
            <person name="Kalinowski J."/>
            <person name="Ruckert C."/>
        </authorList>
    </citation>
    <scope>NUCLEOTIDE SEQUENCE</scope>
    <source>
        <strain evidence="5">CGMCC 1.15178</strain>
    </source>
</reference>
<comment type="caution">
    <text evidence="5">The sequence shown here is derived from an EMBL/GenBank/DDBJ whole genome shotgun (WGS) entry which is preliminary data.</text>
</comment>
<evidence type="ECO:0000256" key="2">
    <source>
        <dbReference type="ARBA" id="ARBA00008520"/>
    </source>
</evidence>
<accession>A0A916YI77</accession>
<dbReference type="InterPro" id="IPR050490">
    <property type="entry name" value="Bact_solute-bd_prot1"/>
</dbReference>
<name>A0A916YI77_9BACL</name>
<evidence type="ECO:0000313" key="5">
    <source>
        <dbReference type="EMBL" id="GGD46790.1"/>
    </source>
</evidence>
<proteinExistence type="inferred from homology"/>
<evidence type="ECO:0000256" key="3">
    <source>
        <dbReference type="ARBA" id="ARBA00022448"/>
    </source>
</evidence>
<sequence>MIRNFITGMSVTFKVPSPIHWRGIWLSVFAGLTVLLLLSGCTEDSTKQKPVGAIKVAVGDERMFEWYYQDYFDLVYPDVPIEFVITGDIYKDGDPLGAYAKLIEENKPDIIISAPAYYDHIANLGLLEDLTDWMSRSKMVETDYQPGVVKMLKNNQEHKIYGLSPDYDSSLLYYNADLFKQFGIEPPTSGMTWKELLQLSSRFEQAGKSEEDIIGYHDPWMQDLNSFIFNTLNGTEGLQLVDWKRGKHLIDTPAWRQLMETGVNAIREGGVKIQGVELREEDGVKYIDEGAIAKQDLFAKGKAAMAIDMYANRTRFDQAKFNWSAVLPPVNSANRESGGFMRMDGVFSIAASSQIKEEAWKMLRFIGGERVAKVISKTDGKLSIHQSGLKYNTDPLAEIAFSQQPTLTPVDFTDRGDFYKEENAMIETELQAVLKEKQTLDAAIQNMQKKGQAFVDLYGVKK</sequence>